<comment type="caution">
    <text evidence="2">The sequence shown here is derived from an EMBL/GenBank/DDBJ whole genome shotgun (WGS) entry which is preliminary data.</text>
</comment>
<proteinExistence type="predicted"/>
<feature type="signal peptide" evidence="1">
    <location>
        <begin position="1"/>
        <end position="21"/>
    </location>
</feature>
<organism evidence="2 3">
    <name type="scientific">Streptomyces amakusaensis</name>
    <dbReference type="NCBI Taxonomy" id="67271"/>
    <lineage>
        <taxon>Bacteria</taxon>
        <taxon>Bacillati</taxon>
        <taxon>Actinomycetota</taxon>
        <taxon>Actinomycetes</taxon>
        <taxon>Kitasatosporales</taxon>
        <taxon>Streptomycetaceae</taxon>
        <taxon>Streptomyces</taxon>
    </lineage>
</organism>
<feature type="chain" id="PRO_5046517461" description="SMP-30/Gluconolactonase/LRE-like region domain-containing protein" evidence="1">
    <location>
        <begin position="22"/>
        <end position="347"/>
    </location>
</feature>
<gene>
    <name evidence="2" type="ORF">ACFPRH_01190</name>
</gene>
<evidence type="ECO:0000313" key="2">
    <source>
        <dbReference type="EMBL" id="MFC5150344.1"/>
    </source>
</evidence>
<accession>A0ABW0AF22</accession>
<reference evidence="3" key="1">
    <citation type="journal article" date="2019" name="Int. J. Syst. Evol. Microbiol.">
        <title>The Global Catalogue of Microorganisms (GCM) 10K type strain sequencing project: providing services to taxonomists for standard genome sequencing and annotation.</title>
        <authorList>
            <consortium name="The Broad Institute Genomics Platform"/>
            <consortium name="The Broad Institute Genome Sequencing Center for Infectious Disease"/>
            <person name="Wu L."/>
            <person name="Ma J."/>
        </authorList>
    </citation>
    <scope>NUCLEOTIDE SEQUENCE [LARGE SCALE GENOMIC DNA]</scope>
    <source>
        <strain evidence="3">PCU 266</strain>
    </source>
</reference>
<dbReference type="PANTHER" id="PTHR31460:SF3">
    <property type="entry name" value="MESOCENTIN"/>
    <property type="match status" value="1"/>
</dbReference>
<evidence type="ECO:0000313" key="3">
    <source>
        <dbReference type="Proteomes" id="UP001596160"/>
    </source>
</evidence>
<dbReference type="EMBL" id="JBHSKP010000001">
    <property type="protein sequence ID" value="MFC5150344.1"/>
    <property type="molecule type" value="Genomic_DNA"/>
</dbReference>
<dbReference type="SUPFAM" id="SSF63829">
    <property type="entry name" value="Calcium-dependent phosphotriesterase"/>
    <property type="match status" value="1"/>
</dbReference>
<dbReference type="Proteomes" id="UP001596160">
    <property type="component" value="Unassembled WGS sequence"/>
</dbReference>
<protein>
    <recommendedName>
        <fullName evidence="4">SMP-30/Gluconolactonase/LRE-like region domain-containing protein</fullName>
    </recommendedName>
</protein>
<evidence type="ECO:0008006" key="4">
    <source>
        <dbReference type="Google" id="ProtNLM"/>
    </source>
</evidence>
<dbReference type="InterPro" id="IPR053224">
    <property type="entry name" value="Sensory_adhesion_molecule"/>
</dbReference>
<keyword evidence="1" id="KW-0732">Signal</keyword>
<sequence length="347" mass="35602">MNTPPLVTALLSAALLSTALAATTPHTTVSPSLLPQASLSLAVTAGSPPPAVVRGTPALVPEGADWDPHRRAFVVGSALHGTVSLVDARGRVRTLASPPGLVSTFGVRVDAARQRLLAAYSDPGMGTASAPATRGRLSGLAIMDLRSGRLLRKVPLDLGPGPHGANDVALDPAGRAYVTDSLTGTVYRVDLRGRVSVVVRDGRLAGTGGAPGLNGVVWHPDGHLIVGQYGSGRFYRVFPHSHRRVGEVALDGAVVGADGMTVRPDGSLLVVANALAAPDGRAAVWVLESEDGWRTAHVECEAGPWTDAAPTAAVPTPYGVYVLDGGLDALGGPEPAGFVLRRFGPPE</sequence>
<evidence type="ECO:0000256" key="1">
    <source>
        <dbReference type="SAM" id="SignalP"/>
    </source>
</evidence>
<dbReference type="RefSeq" id="WP_344472383.1">
    <property type="nucleotide sequence ID" value="NZ_BAAASB010000002.1"/>
</dbReference>
<dbReference type="InterPro" id="IPR015943">
    <property type="entry name" value="WD40/YVTN_repeat-like_dom_sf"/>
</dbReference>
<name>A0ABW0AF22_9ACTN</name>
<dbReference type="Gene3D" id="2.130.10.10">
    <property type="entry name" value="YVTN repeat-like/Quinoprotein amine dehydrogenase"/>
    <property type="match status" value="1"/>
</dbReference>
<dbReference type="PANTHER" id="PTHR31460">
    <property type="match status" value="1"/>
</dbReference>
<keyword evidence="3" id="KW-1185">Reference proteome</keyword>